<dbReference type="GO" id="GO:0045505">
    <property type="term" value="F:dynein intermediate chain binding"/>
    <property type="evidence" value="ECO:0007669"/>
    <property type="project" value="TreeGrafter"/>
</dbReference>
<evidence type="ECO:0000313" key="2">
    <source>
        <dbReference type="Proteomes" id="UP000695562"/>
    </source>
</evidence>
<accession>A0A8J4UPT2</accession>
<comment type="caution">
    <text evidence="1">The sequence shown here is derived from an EMBL/GenBank/DDBJ whole genome shotgun (WGS) entry which is preliminary data.</text>
</comment>
<dbReference type="Gene3D" id="3.30.1140.40">
    <property type="entry name" value="Tctex-1"/>
    <property type="match status" value="1"/>
</dbReference>
<dbReference type="PANTHER" id="PTHR21255">
    <property type="entry name" value="T-COMPLEX-ASSOCIATED-TESTIS-EXPRESSED 1/ DYNEIN LIGHT CHAIN"/>
    <property type="match status" value="1"/>
</dbReference>
<gene>
    <name evidence="1" type="ORF">CYY_009006</name>
</gene>
<keyword evidence="2" id="KW-1185">Reference proteome</keyword>
<dbReference type="InterPro" id="IPR005334">
    <property type="entry name" value="Tctex-1-like"/>
</dbReference>
<dbReference type="GO" id="GO:0007018">
    <property type="term" value="P:microtubule-based movement"/>
    <property type="evidence" value="ECO:0007669"/>
    <property type="project" value="TreeGrafter"/>
</dbReference>
<reference evidence="1" key="1">
    <citation type="submission" date="2020-01" db="EMBL/GenBank/DDBJ databases">
        <title>Development of genomics and gene disruption for Polysphondylium violaceum indicates a role for the polyketide synthase stlB in stalk morphogenesis.</title>
        <authorList>
            <person name="Narita B."/>
            <person name="Kawabe Y."/>
            <person name="Kin K."/>
            <person name="Saito T."/>
            <person name="Gibbs R."/>
            <person name="Kuspa A."/>
            <person name="Muzny D."/>
            <person name="Queller D."/>
            <person name="Richards S."/>
            <person name="Strassman J."/>
            <person name="Sucgang R."/>
            <person name="Worley K."/>
            <person name="Schaap P."/>
        </authorList>
    </citation>
    <scope>NUCLEOTIDE SEQUENCE</scope>
    <source>
        <strain evidence="1">QSvi11</strain>
    </source>
</reference>
<dbReference type="InterPro" id="IPR038586">
    <property type="entry name" value="Tctex-1-like_sf"/>
</dbReference>
<dbReference type="PANTHER" id="PTHR21255:SF4">
    <property type="entry name" value="DYNEIN LIGHT CHAIN TCTEX-TYPE"/>
    <property type="match status" value="1"/>
</dbReference>
<dbReference type="GO" id="GO:0005868">
    <property type="term" value="C:cytoplasmic dynein complex"/>
    <property type="evidence" value="ECO:0007669"/>
    <property type="project" value="TreeGrafter"/>
</dbReference>
<dbReference type="Pfam" id="PF03645">
    <property type="entry name" value="Tctex-1"/>
    <property type="match status" value="1"/>
</dbReference>
<dbReference type="Proteomes" id="UP000695562">
    <property type="component" value="Unassembled WGS sequence"/>
</dbReference>
<protein>
    <recommendedName>
        <fullName evidence="3">Cytoplasmic dynein light chain</fullName>
    </recommendedName>
</protein>
<dbReference type="GO" id="GO:0005737">
    <property type="term" value="C:cytoplasm"/>
    <property type="evidence" value="ECO:0007669"/>
    <property type="project" value="TreeGrafter"/>
</dbReference>
<proteinExistence type="predicted"/>
<name>A0A8J4UPT2_9MYCE</name>
<dbReference type="OrthoDB" id="10059120at2759"/>
<organism evidence="1 2">
    <name type="scientific">Polysphondylium violaceum</name>
    <dbReference type="NCBI Taxonomy" id="133409"/>
    <lineage>
        <taxon>Eukaryota</taxon>
        <taxon>Amoebozoa</taxon>
        <taxon>Evosea</taxon>
        <taxon>Eumycetozoa</taxon>
        <taxon>Dictyostelia</taxon>
        <taxon>Dictyosteliales</taxon>
        <taxon>Dictyosteliaceae</taxon>
        <taxon>Polysphondylium</taxon>
    </lineage>
</organism>
<sequence length="109" mass="12368">MTDSNFVQEDVLAILKEAVDASLSNSSIYQHNKVPEWTSRVIDHTLKKLSEGNKPFKYIVNCLIFQKTGAGFHSSSSCLWDSTSDGVCTYRWENKNMYCITTVFGCRCQ</sequence>
<evidence type="ECO:0008006" key="3">
    <source>
        <dbReference type="Google" id="ProtNLM"/>
    </source>
</evidence>
<dbReference type="EMBL" id="AJWJ01000616">
    <property type="protein sequence ID" value="KAF2069676.1"/>
    <property type="molecule type" value="Genomic_DNA"/>
</dbReference>
<dbReference type="CDD" id="cd21455">
    <property type="entry name" value="DLC-like_DYNLT1_DYNLT3"/>
    <property type="match status" value="1"/>
</dbReference>
<dbReference type="AlphaFoldDB" id="A0A8J4UPT2"/>
<evidence type="ECO:0000313" key="1">
    <source>
        <dbReference type="EMBL" id="KAF2069676.1"/>
    </source>
</evidence>